<dbReference type="NCBIfam" id="NF041116">
    <property type="entry name" value="CBASS_cyclase_a"/>
    <property type="match status" value="1"/>
</dbReference>
<dbReference type="InterPro" id="IPR053445">
    <property type="entry name" value="CBASS_cN_synthase"/>
</dbReference>
<dbReference type="Gene3D" id="3.30.460.10">
    <property type="entry name" value="Beta Polymerase, domain 2"/>
    <property type="match status" value="1"/>
</dbReference>
<sequence>MKLTNTQLQNFIGRIKLKRDNMPKYKGQIENLVSKLEDKIKNDDSTGLRVTRVLRAGSWKKGTILRPTGDFPIDIDLVFFIKGDETVKNDVQKLHDFVVDYLESIYPSKDIYRDVDASGNTKSIKIKFSGTGLEVDIVPVVPLSSPEGYVWQPERGGKGKYITSVDGQLEFAKERKNANSSFTSVVRAVKWWRNYKELDVLKSFSVELIVSHLDLTKGVETNIEEALIRFFEFASSEKLKELNFIGAINTIPYYTTPVYIADPTNNENSTTNKITESDWNEIQEEAEEAYETLTLAQARGTMGDAISEWKSIFGPHFNITEE</sequence>
<dbReference type="Gene3D" id="1.10.1410.20">
    <property type="entry name" value="2'-5'-oligoadenylate synthetase 1, domain 2"/>
    <property type="match status" value="1"/>
</dbReference>
<comment type="caution">
    <text evidence="2">The sequence shown here is derived from an EMBL/GenBank/DDBJ whole genome shotgun (WGS) entry which is preliminary data.</text>
</comment>
<organism evidence="2 3">
    <name type="scientific">Roseivirga ehrenbergii (strain DSM 102268 / JCM 13514 / KCTC 12282 / NCIMB 14502 / KMM 6017)</name>
    <dbReference type="NCBI Taxonomy" id="279360"/>
    <lineage>
        <taxon>Bacteria</taxon>
        <taxon>Pseudomonadati</taxon>
        <taxon>Bacteroidota</taxon>
        <taxon>Cytophagia</taxon>
        <taxon>Cytophagales</taxon>
        <taxon>Roseivirgaceae</taxon>
        <taxon>Roseivirga</taxon>
    </lineage>
</organism>
<keyword evidence="3" id="KW-1185">Reference proteome</keyword>
<dbReference type="CDD" id="cd05400">
    <property type="entry name" value="NT_2-5OAS_ClassI-CCAase"/>
    <property type="match status" value="1"/>
</dbReference>
<dbReference type="Pfam" id="PF18144">
    <property type="entry name" value="SMODS"/>
    <property type="match status" value="1"/>
</dbReference>
<dbReference type="STRING" id="279360.MB14_06510"/>
<evidence type="ECO:0000313" key="3">
    <source>
        <dbReference type="Proteomes" id="UP000075583"/>
    </source>
</evidence>
<evidence type="ECO:0008006" key="4">
    <source>
        <dbReference type="Google" id="ProtNLM"/>
    </source>
</evidence>
<evidence type="ECO:0000256" key="1">
    <source>
        <dbReference type="ARBA" id="ARBA00023118"/>
    </source>
</evidence>
<dbReference type="GO" id="GO:0016779">
    <property type="term" value="F:nucleotidyltransferase activity"/>
    <property type="evidence" value="ECO:0007669"/>
    <property type="project" value="InterPro"/>
</dbReference>
<protein>
    <recommendedName>
        <fullName evidence="4">Nucleotidyltransferase</fullName>
    </recommendedName>
</protein>
<evidence type="ECO:0000313" key="2">
    <source>
        <dbReference type="EMBL" id="KYG74851.1"/>
    </source>
</evidence>
<reference evidence="2" key="1">
    <citation type="submission" date="2016-01" db="EMBL/GenBank/DDBJ databases">
        <title>Genome sequencing of Roseivirga ehrenbergii KMM 6017.</title>
        <authorList>
            <person name="Selvaratnam C."/>
            <person name="Thevarajoo S."/>
            <person name="Goh K.M."/>
            <person name="Ee R."/>
            <person name="Chan K.-G."/>
            <person name="Chong C.S."/>
        </authorList>
    </citation>
    <scope>NUCLEOTIDE SEQUENCE [LARGE SCALE GENOMIC DNA]</scope>
    <source>
        <strain evidence="2">KMM 6017</strain>
    </source>
</reference>
<keyword evidence="1" id="KW-0051">Antiviral defense</keyword>
<gene>
    <name evidence="2" type="ORF">MB14_06510</name>
</gene>
<dbReference type="SUPFAM" id="SSF81301">
    <property type="entry name" value="Nucleotidyltransferase"/>
    <property type="match status" value="1"/>
</dbReference>
<dbReference type="GO" id="GO:0051607">
    <property type="term" value="P:defense response to virus"/>
    <property type="evidence" value="ECO:0007669"/>
    <property type="project" value="UniProtKB-KW"/>
</dbReference>
<dbReference type="PROSITE" id="PS50152">
    <property type="entry name" value="25A_SYNTH_3"/>
    <property type="match status" value="1"/>
</dbReference>
<dbReference type="InterPro" id="IPR006116">
    <property type="entry name" value="NT_2-5OAS_ClassI-CCAase"/>
</dbReference>
<dbReference type="RefSeq" id="WP_062592245.1">
    <property type="nucleotide sequence ID" value="NZ_LQZQ01000045.1"/>
</dbReference>
<dbReference type="InterPro" id="IPR043519">
    <property type="entry name" value="NT_sf"/>
</dbReference>
<proteinExistence type="predicted"/>
<name>A0A150X802_ROSEK</name>
<dbReference type="OrthoDB" id="8887021at2"/>
<dbReference type="Proteomes" id="UP000075583">
    <property type="component" value="Unassembled WGS sequence"/>
</dbReference>
<dbReference type="EMBL" id="LQZQ01000045">
    <property type="protein sequence ID" value="KYG74851.1"/>
    <property type="molecule type" value="Genomic_DNA"/>
</dbReference>
<dbReference type="AlphaFoldDB" id="A0A150X802"/>
<accession>A0A150X802</accession>